<dbReference type="InterPro" id="IPR036291">
    <property type="entry name" value="NAD(P)-bd_dom_sf"/>
</dbReference>
<name>K7ZFB5_BDEBC</name>
<dbReference type="Pfam" id="PF01370">
    <property type="entry name" value="Epimerase"/>
    <property type="match status" value="1"/>
</dbReference>
<sequence>MRVVVTGASGYLGSALLNLLEAKGIHTIALTNSSSPATESDYIHTIPLSCMNEVLPNAPDIIFHLAAYIPQDYTLPDPRLFDTQVQLTSKLINLFPQARFIYASSVSVYGNQSGTITETLEIKEPSNYALSKIAGEFTVQNLSENYGIIRFASLIGPGMRKGTFIPTLVDDATKNNYIELWGDGLRVQSYMHVYDAAQLALEAGLARYGKNLYLGAGWNNHSDRDVINIMSQLLPGLEVRHKSAPPSNQRLFNNQTTQSSLTFKPTKTLHMTLKEMIEHAL</sequence>
<evidence type="ECO:0000313" key="3">
    <source>
        <dbReference type="Proteomes" id="UP000010074"/>
    </source>
</evidence>
<protein>
    <submittedName>
        <fullName evidence="2">UDP-glucose 4-epimerase</fullName>
    </submittedName>
</protein>
<dbReference type="OrthoDB" id="9801785at2"/>
<dbReference type="InterPro" id="IPR001509">
    <property type="entry name" value="Epimerase_deHydtase"/>
</dbReference>
<proteinExistence type="predicted"/>
<dbReference type="CDD" id="cd08946">
    <property type="entry name" value="SDR_e"/>
    <property type="match status" value="1"/>
</dbReference>
<dbReference type="Proteomes" id="UP000010074">
    <property type="component" value="Chromosome"/>
</dbReference>
<evidence type="ECO:0000259" key="1">
    <source>
        <dbReference type="Pfam" id="PF01370"/>
    </source>
</evidence>
<dbReference type="PATRIC" id="fig|1069642.3.peg.1648"/>
<gene>
    <name evidence="2" type="ORF">Bdt_1667</name>
</gene>
<dbReference type="Gene3D" id="3.40.50.720">
    <property type="entry name" value="NAD(P)-binding Rossmann-like Domain"/>
    <property type="match status" value="1"/>
</dbReference>
<accession>K7ZFB5</accession>
<dbReference type="SUPFAM" id="SSF51735">
    <property type="entry name" value="NAD(P)-binding Rossmann-fold domains"/>
    <property type="match status" value="1"/>
</dbReference>
<feature type="domain" description="NAD-dependent epimerase/dehydratase" evidence="1">
    <location>
        <begin position="3"/>
        <end position="201"/>
    </location>
</feature>
<dbReference type="PANTHER" id="PTHR43245">
    <property type="entry name" value="BIFUNCTIONAL POLYMYXIN RESISTANCE PROTEIN ARNA"/>
    <property type="match status" value="1"/>
</dbReference>
<dbReference type="RefSeq" id="WP_015090811.1">
    <property type="nucleotide sequence ID" value="NC_019567.1"/>
</dbReference>
<evidence type="ECO:0000313" key="2">
    <source>
        <dbReference type="EMBL" id="AFY01362.1"/>
    </source>
</evidence>
<dbReference type="InterPro" id="IPR050177">
    <property type="entry name" value="Lipid_A_modif_metabolic_enz"/>
</dbReference>
<dbReference type="KEGG" id="bbat:Bdt_1667"/>
<dbReference type="HOGENOM" id="CLU_007383_1_7_7"/>
<reference evidence="2 3" key="1">
    <citation type="journal article" date="2012" name="BMC Genomics">
        <title>Genome analysis of a simultaneously predatory and prey-independent, novel Bdellovibrio bacteriovorus from the River Tiber, supports in silico predictions of both ancient and recent lateral gene transfer from diverse bacteria.</title>
        <authorList>
            <person name="Hobley L."/>
            <person name="Lerner T.R."/>
            <person name="Williams L.E."/>
            <person name="Lambert C."/>
            <person name="Till R."/>
            <person name="Milner D.S."/>
            <person name="Basford S.M."/>
            <person name="Capeness M.J."/>
            <person name="Fenton A.K."/>
            <person name="Atterbury R.J."/>
            <person name="Harris M.A."/>
            <person name="Sockett R.E."/>
        </authorList>
    </citation>
    <scope>NUCLEOTIDE SEQUENCE [LARGE SCALE GENOMIC DNA]</scope>
    <source>
        <strain evidence="2 3">Tiberius</strain>
    </source>
</reference>
<dbReference type="EMBL" id="CP002930">
    <property type="protein sequence ID" value="AFY01362.1"/>
    <property type="molecule type" value="Genomic_DNA"/>
</dbReference>
<organism evidence="2 3">
    <name type="scientific">Bdellovibrio bacteriovorus str. Tiberius</name>
    <dbReference type="NCBI Taxonomy" id="1069642"/>
    <lineage>
        <taxon>Bacteria</taxon>
        <taxon>Pseudomonadati</taxon>
        <taxon>Bdellovibrionota</taxon>
        <taxon>Bdellovibrionia</taxon>
        <taxon>Bdellovibrionales</taxon>
        <taxon>Pseudobdellovibrionaceae</taxon>
        <taxon>Bdellovibrio</taxon>
    </lineage>
</organism>
<dbReference type="STRING" id="1069642.Bdt_1667"/>
<dbReference type="AlphaFoldDB" id="K7ZFB5"/>